<gene>
    <name evidence="1" type="ORF">AG1IA_10055</name>
</gene>
<accession>L8WD80</accession>
<organism evidence="1 2">
    <name type="scientific">Thanatephorus cucumeris (strain AG1-IA)</name>
    <name type="common">Rice sheath blight fungus</name>
    <name type="synonym">Rhizoctonia solani</name>
    <dbReference type="NCBI Taxonomy" id="983506"/>
    <lineage>
        <taxon>Eukaryota</taxon>
        <taxon>Fungi</taxon>
        <taxon>Dikarya</taxon>
        <taxon>Basidiomycota</taxon>
        <taxon>Agaricomycotina</taxon>
        <taxon>Agaricomycetes</taxon>
        <taxon>Cantharellales</taxon>
        <taxon>Ceratobasidiaceae</taxon>
        <taxon>Rhizoctonia</taxon>
        <taxon>Rhizoctonia solani AG-1</taxon>
    </lineage>
</organism>
<dbReference type="HOGENOM" id="CLU_3070309_0_0_1"/>
<comment type="caution">
    <text evidence="1">The sequence shown here is derived from an EMBL/GenBank/DDBJ whole genome shotgun (WGS) entry which is preliminary data.</text>
</comment>
<sequence length="53" mass="5841">MHHSLEHDCLIPRPVCLTVLDIAALYKTTVDSIQPTGHLSSIRPYLAGSILDQ</sequence>
<dbReference type="AlphaFoldDB" id="L8WD80"/>
<proteinExistence type="predicted"/>
<keyword evidence="2" id="KW-1185">Reference proteome</keyword>
<dbReference type="Proteomes" id="UP000011668">
    <property type="component" value="Unassembled WGS sequence"/>
</dbReference>
<protein>
    <submittedName>
        <fullName evidence="1">Uncharacterized protein</fullName>
    </submittedName>
</protein>
<dbReference type="EMBL" id="AFRT01004864">
    <property type="protein sequence ID" value="ELU35915.1"/>
    <property type="molecule type" value="Genomic_DNA"/>
</dbReference>
<evidence type="ECO:0000313" key="2">
    <source>
        <dbReference type="Proteomes" id="UP000011668"/>
    </source>
</evidence>
<reference evidence="1 2" key="1">
    <citation type="journal article" date="2013" name="Nat. Commun.">
        <title>The evolution and pathogenic mechanisms of the rice sheath blight pathogen.</title>
        <authorList>
            <person name="Zheng A."/>
            <person name="Lin R."/>
            <person name="Xu L."/>
            <person name="Qin P."/>
            <person name="Tang C."/>
            <person name="Ai P."/>
            <person name="Zhang D."/>
            <person name="Liu Y."/>
            <person name="Sun Z."/>
            <person name="Feng H."/>
            <person name="Wang Y."/>
            <person name="Chen Y."/>
            <person name="Liang X."/>
            <person name="Fu R."/>
            <person name="Li Q."/>
            <person name="Zhang J."/>
            <person name="Yu X."/>
            <person name="Xie Z."/>
            <person name="Ding L."/>
            <person name="Guan P."/>
            <person name="Tang J."/>
            <person name="Liang Y."/>
            <person name="Wang S."/>
            <person name="Deng Q."/>
            <person name="Li S."/>
            <person name="Zhu J."/>
            <person name="Wang L."/>
            <person name="Liu H."/>
            <person name="Li P."/>
        </authorList>
    </citation>
    <scope>NUCLEOTIDE SEQUENCE [LARGE SCALE GENOMIC DNA]</scope>
    <source>
        <strain evidence="2">AG-1 IA</strain>
    </source>
</reference>
<name>L8WD80_THACA</name>
<evidence type="ECO:0000313" key="1">
    <source>
        <dbReference type="EMBL" id="ELU35915.1"/>
    </source>
</evidence>